<dbReference type="SUPFAM" id="SSF90123">
    <property type="entry name" value="ABC transporter transmembrane region"/>
    <property type="match status" value="1"/>
</dbReference>
<reference evidence="14" key="1">
    <citation type="submission" date="2023-07" db="EMBL/GenBank/DDBJ databases">
        <title>Bifidobacterium aquikefiriaerophilum sp. nov. and Bifidobacterium eccum sp. nov., isolated from water kefir.</title>
        <authorList>
            <person name="Breselge S."/>
            <person name="Bellassi P."/>
            <person name="Barcenilla C."/>
            <person name="Alvarez-Ordonez A."/>
            <person name="Morelli L."/>
            <person name="Cotter P.D."/>
        </authorList>
    </citation>
    <scope>NUCLEOTIDE SEQUENCE</scope>
    <source>
        <strain evidence="15">WK012_4_13</strain>
        <strain evidence="14">WK013_4_14</strain>
        <strain evidence="13">WK048_4_13</strain>
    </source>
</reference>
<dbReference type="Pfam" id="PF00664">
    <property type="entry name" value="ABC_membrane"/>
    <property type="match status" value="1"/>
</dbReference>
<dbReference type="GO" id="GO:0005886">
    <property type="term" value="C:plasma membrane"/>
    <property type="evidence" value="ECO:0007669"/>
    <property type="project" value="UniProtKB-SubCell"/>
</dbReference>
<dbReference type="InterPro" id="IPR003439">
    <property type="entry name" value="ABC_transporter-like_ATP-bd"/>
</dbReference>
<dbReference type="Pfam" id="PF00005">
    <property type="entry name" value="ABC_tran"/>
    <property type="match status" value="1"/>
</dbReference>
<feature type="domain" description="ABC transmembrane type-1" evidence="12">
    <location>
        <begin position="25"/>
        <end position="305"/>
    </location>
</feature>
<evidence type="ECO:0000256" key="8">
    <source>
        <dbReference type="ARBA" id="ARBA00023136"/>
    </source>
</evidence>
<dbReference type="PANTHER" id="PTHR43394:SF1">
    <property type="entry name" value="ATP-BINDING CASSETTE SUB-FAMILY B MEMBER 10, MITOCHONDRIAL"/>
    <property type="match status" value="1"/>
</dbReference>
<accession>A0AB39UGX4</accession>
<evidence type="ECO:0000313" key="14">
    <source>
        <dbReference type="EMBL" id="XDS48071.1"/>
    </source>
</evidence>
<dbReference type="AlphaFoldDB" id="A0AB39UGX4"/>
<feature type="domain" description="ABC transporter" evidence="11">
    <location>
        <begin position="341"/>
        <end position="579"/>
    </location>
</feature>
<proteinExistence type="predicted"/>
<evidence type="ECO:0000256" key="4">
    <source>
        <dbReference type="ARBA" id="ARBA00022692"/>
    </source>
</evidence>
<evidence type="ECO:0000256" key="2">
    <source>
        <dbReference type="ARBA" id="ARBA00022448"/>
    </source>
</evidence>
<dbReference type="GO" id="GO:0005524">
    <property type="term" value="F:ATP binding"/>
    <property type="evidence" value="ECO:0007669"/>
    <property type="project" value="UniProtKB-KW"/>
</dbReference>
<feature type="transmembrane region" description="Helical" evidence="10">
    <location>
        <begin position="63"/>
        <end position="83"/>
    </location>
</feature>
<dbReference type="PANTHER" id="PTHR43394">
    <property type="entry name" value="ATP-DEPENDENT PERMEASE MDL1, MITOCHONDRIAL"/>
    <property type="match status" value="1"/>
</dbReference>
<dbReference type="InterPro" id="IPR003593">
    <property type="entry name" value="AAA+_ATPase"/>
</dbReference>
<keyword evidence="4 10" id="KW-0812">Transmembrane</keyword>
<name>A0AB39UGX4_9BIFI</name>
<dbReference type="SUPFAM" id="SSF52540">
    <property type="entry name" value="P-loop containing nucleoside triphosphate hydrolases"/>
    <property type="match status" value="1"/>
</dbReference>
<dbReference type="InterPro" id="IPR039421">
    <property type="entry name" value="Type_1_exporter"/>
</dbReference>
<evidence type="ECO:0000256" key="1">
    <source>
        <dbReference type="ARBA" id="ARBA00004651"/>
    </source>
</evidence>
<keyword evidence="6 14" id="KW-0067">ATP-binding</keyword>
<dbReference type="EMBL" id="CP129682">
    <property type="protein sequence ID" value="XDS48071.1"/>
    <property type="molecule type" value="Genomic_DNA"/>
</dbReference>
<feature type="transmembrane region" description="Helical" evidence="10">
    <location>
        <begin position="164"/>
        <end position="185"/>
    </location>
</feature>
<organism evidence="14">
    <name type="scientific">Bifidobacterium fermentum</name>
    <dbReference type="NCBI Taxonomy" id="3059035"/>
    <lineage>
        <taxon>Bacteria</taxon>
        <taxon>Bacillati</taxon>
        <taxon>Actinomycetota</taxon>
        <taxon>Actinomycetes</taxon>
        <taxon>Bifidobacteriales</taxon>
        <taxon>Bifidobacteriaceae</taxon>
        <taxon>Bifidobacterium</taxon>
    </lineage>
</organism>
<evidence type="ECO:0000313" key="15">
    <source>
        <dbReference type="EMBL" id="XDS51148.1"/>
    </source>
</evidence>
<dbReference type="GO" id="GO:0016887">
    <property type="term" value="F:ATP hydrolysis activity"/>
    <property type="evidence" value="ECO:0007669"/>
    <property type="project" value="InterPro"/>
</dbReference>
<sequence>MTDKAPMLVLLKSLLRSHAKETVCILALQIAQALLSLYLPTINASIIDVGVLNADTGYIYQRFEIMIVLSVLQFVSLVAASILGTKVALSVGRELRGRVFAHIMSFSHREMTVFGAPTLISRSTGDVQQIVEFLTFLFTVIINAPIMFVGGVLMACLQDIRLSFVILAVLPMLIGISVIFIARLVPLYREQQKGADDVNGALRDQISGVRVVKAFVKEGHEQRQFSGINQRLLDLSVHIGRLTTLLAPLFMFIVNATTVAILWFGGFLAETHGLPIGKIIAFITYMSFILTAVLLASLVFIMLPQADVSAERFAEVMRVESHVRQPRKPVHLASGQGMGMVEFDHVSFSYAPDDPSVAPVLKDISFTVRPGSTTAIIGSTGCGKSTLVSLIPRLTDPTTGTIRLGGHDIKELDAADIHRACGFVPQKAFLFSGSLRSNLLYANPMASEQDMWKALRIADAERFIAEDKAGLDIRVAQGGSNFSGGQRQRLAIARAIVHDPAIYVFDDSFSALDYATDRRVREGLSEVADEAAVIIVAQRVASIMHADQIIVMDNGEVADMGTHEQLLKHCDVYQQIVASQPREEFRHRASPSSSSIPLAKQGA</sequence>
<dbReference type="InterPro" id="IPR017871">
    <property type="entry name" value="ABC_transporter-like_CS"/>
</dbReference>
<keyword evidence="5" id="KW-0547">Nucleotide-binding</keyword>
<evidence type="ECO:0000259" key="12">
    <source>
        <dbReference type="PROSITE" id="PS50929"/>
    </source>
</evidence>
<evidence type="ECO:0000256" key="6">
    <source>
        <dbReference type="ARBA" id="ARBA00022840"/>
    </source>
</evidence>
<keyword evidence="2" id="KW-0813">Transport</keyword>
<dbReference type="InterPro" id="IPR027417">
    <property type="entry name" value="P-loop_NTPase"/>
</dbReference>
<dbReference type="Gene3D" id="1.20.1560.10">
    <property type="entry name" value="ABC transporter type 1, transmembrane domain"/>
    <property type="match status" value="1"/>
</dbReference>
<evidence type="ECO:0000256" key="3">
    <source>
        <dbReference type="ARBA" id="ARBA00022475"/>
    </source>
</evidence>
<dbReference type="PROSITE" id="PS50893">
    <property type="entry name" value="ABC_TRANSPORTER_2"/>
    <property type="match status" value="1"/>
</dbReference>
<feature type="region of interest" description="Disordered" evidence="9">
    <location>
        <begin position="583"/>
        <end position="603"/>
    </location>
</feature>
<dbReference type="FunFam" id="3.40.50.300:FF:000854">
    <property type="entry name" value="Multidrug ABC transporter ATP-binding protein"/>
    <property type="match status" value="1"/>
</dbReference>
<dbReference type="GO" id="GO:0015421">
    <property type="term" value="F:ABC-type oligopeptide transporter activity"/>
    <property type="evidence" value="ECO:0007669"/>
    <property type="project" value="TreeGrafter"/>
</dbReference>
<evidence type="ECO:0000256" key="5">
    <source>
        <dbReference type="ARBA" id="ARBA00022741"/>
    </source>
</evidence>
<dbReference type="EMBL" id="CP129683">
    <property type="protein sequence ID" value="XDS51148.1"/>
    <property type="molecule type" value="Genomic_DNA"/>
</dbReference>
<evidence type="ECO:0000256" key="10">
    <source>
        <dbReference type="SAM" id="Phobius"/>
    </source>
</evidence>
<keyword evidence="8 10" id="KW-0472">Membrane</keyword>
<evidence type="ECO:0000256" key="9">
    <source>
        <dbReference type="SAM" id="MobiDB-lite"/>
    </source>
</evidence>
<feature type="transmembrane region" description="Helical" evidence="10">
    <location>
        <begin position="245"/>
        <end position="267"/>
    </location>
</feature>
<dbReference type="SMART" id="SM00382">
    <property type="entry name" value="AAA"/>
    <property type="match status" value="1"/>
</dbReference>
<evidence type="ECO:0000256" key="7">
    <source>
        <dbReference type="ARBA" id="ARBA00022989"/>
    </source>
</evidence>
<keyword evidence="3" id="KW-1003">Cell membrane</keyword>
<protein>
    <submittedName>
        <fullName evidence="14">ABC transporter ATP-binding protein</fullName>
    </submittedName>
</protein>
<dbReference type="EMBL" id="CP129675">
    <property type="protein sequence ID" value="XDS47221.1"/>
    <property type="molecule type" value="Genomic_DNA"/>
</dbReference>
<dbReference type="KEGG" id="bfk:QN062_02905"/>
<feature type="transmembrane region" description="Helical" evidence="10">
    <location>
        <begin position="29"/>
        <end position="51"/>
    </location>
</feature>
<dbReference type="InterPro" id="IPR011527">
    <property type="entry name" value="ABC1_TM_dom"/>
</dbReference>
<feature type="transmembrane region" description="Helical" evidence="10">
    <location>
        <begin position="133"/>
        <end position="157"/>
    </location>
</feature>
<dbReference type="RefSeq" id="WP_369342112.1">
    <property type="nucleotide sequence ID" value="NZ_CP129675.1"/>
</dbReference>
<evidence type="ECO:0000313" key="13">
    <source>
        <dbReference type="EMBL" id="XDS47221.1"/>
    </source>
</evidence>
<dbReference type="PROSITE" id="PS00211">
    <property type="entry name" value="ABC_TRANSPORTER_1"/>
    <property type="match status" value="1"/>
</dbReference>
<dbReference type="InterPro" id="IPR036640">
    <property type="entry name" value="ABC1_TM_sf"/>
</dbReference>
<dbReference type="Gene3D" id="3.40.50.300">
    <property type="entry name" value="P-loop containing nucleotide triphosphate hydrolases"/>
    <property type="match status" value="1"/>
</dbReference>
<comment type="subcellular location">
    <subcellularLocation>
        <location evidence="1">Cell membrane</location>
        <topology evidence="1">Multi-pass membrane protein</topology>
    </subcellularLocation>
</comment>
<evidence type="ECO:0000259" key="11">
    <source>
        <dbReference type="PROSITE" id="PS50893"/>
    </source>
</evidence>
<feature type="transmembrane region" description="Helical" evidence="10">
    <location>
        <begin position="279"/>
        <end position="303"/>
    </location>
</feature>
<dbReference type="PROSITE" id="PS50929">
    <property type="entry name" value="ABC_TM1F"/>
    <property type="match status" value="1"/>
</dbReference>
<dbReference type="CDD" id="cd18548">
    <property type="entry name" value="ABC_6TM_Tm287_like"/>
    <property type="match status" value="1"/>
</dbReference>
<gene>
    <name evidence="15" type="ORF">QN062_02905</name>
    <name evidence="14" type="ORF">QN216_06910</name>
    <name evidence="13" type="ORF">QN217_03540</name>
</gene>
<keyword evidence="7 10" id="KW-1133">Transmembrane helix</keyword>